<comment type="caution">
    <text evidence="1">The sequence shown here is derived from an EMBL/GenBank/DDBJ whole genome shotgun (WGS) entry which is preliminary data.</text>
</comment>
<evidence type="ECO:0000313" key="2">
    <source>
        <dbReference type="Proteomes" id="UP000664203"/>
    </source>
</evidence>
<dbReference type="EMBL" id="CAJPDR010000104">
    <property type="protein sequence ID" value="CAF9917868.1"/>
    <property type="molecule type" value="Genomic_DNA"/>
</dbReference>
<proteinExistence type="predicted"/>
<accession>A0A8H3F581</accession>
<evidence type="ECO:0000313" key="1">
    <source>
        <dbReference type="EMBL" id="CAF9917868.1"/>
    </source>
</evidence>
<sequence length="224" mass="24372">MSPNPKEIENSALCLCGSGKKFVLCCHPLLEPENVKDPLADAATNPARSNRTKGYLMHLTIEATSTLPHSQHVSLTSSSIAKGCITVYAAQLYTSNDRSKINIVTMISGDGKQFTNLVTVVPDDEPAAFVDTLRLVGNEALASYDSNEVCTEGLVYALYQEVCAQTTERIKIPDCLLQYGRDACTKQEYTVHFGHLKETADQEERDGVDHWADCGVLDSTTPGA</sequence>
<dbReference type="OrthoDB" id="10367425at2759"/>
<organism evidence="1 2">
    <name type="scientific">Alectoria fallacina</name>
    <dbReference type="NCBI Taxonomy" id="1903189"/>
    <lineage>
        <taxon>Eukaryota</taxon>
        <taxon>Fungi</taxon>
        <taxon>Dikarya</taxon>
        <taxon>Ascomycota</taxon>
        <taxon>Pezizomycotina</taxon>
        <taxon>Lecanoromycetes</taxon>
        <taxon>OSLEUM clade</taxon>
        <taxon>Lecanoromycetidae</taxon>
        <taxon>Lecanorales</taxon>
        <taxon>Lecanorineae</taxon>
        <taxon>Parmeliaceae</taxon>
        <taxon>Alectoria</taxon>
    </lineage>
</organism>
<keyword evidence="2" id="KW-1185">Reference proteome</keyword>
<dbReference type="Proteomes" id="UP000664203">
    <property type="component" value="Unassembled WGS sequence"/>
</dbReference>
<protein>
    <submittedName>
        <fullName evidence="1">Uncharacterized protein</fullName>
    </submittedName>
</protein>
<name>A0A8H3F581_9LECA</name>
<gene>
    <name evidence="1" type="ORF">ALECFALPRED_000387</name>
</gene>
<dbReference type="AlphaFoldDB" id="A0A8H3F581"/>
<dbReference type="InterPro" id="IPR004027">
    <property type="entry name" value="SEC_C_motif"/>
</dbReference>
<dbReference type="Pfam" id="PF02810">
    <property type="entry name" value="SEC-C"/>
    <property type="match status" value="1"/>
</dbReference>
<reference evidence="1" key="1">
    <citation type="submission" date="2021-03" db="EMBL/GenBank/DDBJ databases">
        <authorList>
            <person name="Tagirdzhanova G."/>
        </authorList>
    </citation>
    <scope>NUCLEOTIDE SEQUENCE</scope>
</reference>